<keyword evidence="1" id="KW-1133">Transmembrane helix</keyword>
<keyword evidence="1" id="KW-0472">Membrane</keyword>
<name>A0A2U3AHQ6_9BACL</name>
<dbReference type="AlphaFoldDB" id="A0A2U3AHQ6"/>
<accession>A0A2U3AHQ6</accession>
<keyword evidence="1" id="KW-0812">Transmembrane</keyword>
<dbReference type="EMBL" id="SNZG01000001">
    <property type="protein sequence ID" value="TDR44334.1"/>
    <property type="molecule type" value="Genomic_DNA"/>
</dbReference>
<evidence type="ECO:0008006" key="6">
    <source>
        <dbReference type="Google" id="ProtNLM"/>
    </source>
</evidence>
<evidence type="ECO:0000313" key="3">
    <source>
        <dbReference type="EMBL" id="TDR44334.1"/>
    </source>
</evidence>
<dbReference type="EMBL" id="UGNP01000001">
    <property type="protein sequence ID" value="STX10060.1"/>
    <property type="molecule type" value="Genomic_DNA"/>
</dbReference>
<comment type="caution">
    <text evidence="2">The sequence shown here is derived from an EMBL/GenBank/DDBJ whole genome shotgun (WGS) entry which is preliminary data.</text>
</comment>
<gene>
    <name evidence="3" type="ORF">DFR61_101173</name>
    <name evidence="2" type="ORF">NCTC10597_01770</name>
</gene>
<dbReference type="RefSeq" id="WP_109348363.1">
    <property type="nucleotide sequence ID" value="NZ_BJUE01000001.1"/>
</dbReference>
<evidence type="ECO:0000313" key="5">
    <source>
        <dbReference type="Proteomes" id="UP000294641"/>
    </source>
</evidence>
<evidence type="ECO:0000313" key="2">
    <source>
        <dbReference type="EMBL" id="STX10060.1"/>
    </source>
</evidence>
<proteinExistence type="predicted"/>
<protein>
    <recommendedName>
        <fullName evidence="6">Integral membrane protein</fullName>
    </recommendedName>
</protein>
<dbReference type="Proteomes" id="UP000254330">
    <property type="component" value="Unassembled WGS sequence"/>
</dbReference>
<evidence type="ECO:0000313" key="4">
    <source>
        <dbReference type="Proteomes" id="UP000254330"/>
    </source>
</evidence>
<dbReference type="Proteomes" id="UP000294641">
    <property type="component" value="Unassembled WGS sequence"/>
</dbReference>
<feature type="transmembrane region" description="Helical" evidence="1">
    <location>
        <begin position="44"/>
        <end position="61"/>
    </location>
</feature>
<evidence type="ECO:0000256" key="1">
    <source>
        <dbReference type="SAM" id="Phobius"/>
    </source>
</evidence>
<sequence>MKFNWIFVIGVGIWITTIAAIFEVTRLPAFRSFINKTFTQPNPITSSVAVIVMGIIIWYILKGIELGKKQTMD</sequence>
<reference evidence="3 5" key="2">
    <citation type="submission" date="2019-03" db="EMBL/GenBank/DDBJ databases">
        <title>Genomic Encyclopedia of Type Strains, Phase IV (KMG-IV): sequencing the most valuable type-strain genomes for metagenomic binning, comparative biology and taxonomic classification.</title>
        <authorList>
            <person name="Goeker M."/>
        </authorList>
    </citation>
    <scope>NUCLEOTIDE SEQUENCE [LARGE SCALE GENOMIC DNA]</scope>
    <source>
        <strain evidence="3 5">DSM 20580</strain>
    </source>
</reference>
<dbReference type="OrthoDB" id="2455573at2"/>
<reference evidence="2 4" key="1">
    <citation type="submission" date="2018-06" db="EMBL/GenBank/DDBJ databases">
        <authorList>
            <consortium name="Pathogen Informatics"/>
            <person name="Doyle S."/>
        </authorList>
    </citation>
    <scope>NUCLEOTIDE SEQUENCE [LARGE SCALE GENOMIC DNA]</scope>
    <source>
        <strain evidence="2 4">NCTC10597</strain>
    </source>
</reference>
<organism evidence="2 4">
    <name type="scientific">Kurthia zopfii</name>
    <dbReference type="NCBI Taxonomy" id="1650"/>
    <lineage>
        <taxon>Bacteria</taxon>
        <taxon>Bacillati</taxon>
        <taxon>Bacillota</taxon>
        <taxon>Bacilli</taxon>
        <taxon>Bacillales</taxon>
        <taxon>Caryophanaceae</taxon>
        <taxon>Kurthia</taxon>
    </lineage>
</organism>
<feature type="transmembrane region" description="Helical" evidence="1">
    <location>
        <begin position="5"/>
        <end position="24"/>
    </location>
</feature>
<keyword evidence="5" id="KW-1185">Reference proteome</keyword>